<feature type="compositionally biased region" description="Polar residues" evidence="7">
    <location>
        <begin position="132"/>
        <end position="152"/>
    </location>
</feature>
<dbReference type="GO" id="GO:0005634">
    <property type="term" value="C:nucleus"/>
    <property type="evidence" value="ECO:0007669"/>
    <property type="project" value="TreeGrafter"/>
</dbReference>
<comment type="caution">
    <text evidence="9">The sequence shown here is derived from an EMBL/GenBank/DDBJ whole genome shotgun (WGS) entry which is preliminary data.</text>
</comment>
<dbReference type="Gene3D" id="1.20.5.170">
    <property type="match status" value="1"/>
</dbReference>
<dbReference type="PANTHER" id="PTHR46164:SF3">
    <property type="entry name" value="ATF6, ISOFORM C"/>
    <property type="match status" value="1"/>
</dbReference>
<feature type="domain" description="BZIP" evidence="8">
    <location>
        <begin position="211"/>
        <end position="274"/>
    </location>
</feature>
<dbReference type="PANTHER" id="PTHR46164">
    <property type="entry name" value="ATF6, ISOFORM C"/>
    <property type="match status" value="1"/>
</dbReference>
<keyword evidence="2" id="KW-0805">Transcription regulation</keyword>
<comment type="subcellular location">
    <subcellularLocation>
        <location evidence="1">Membrane</location>
        <topology evidence="1">Single-pass membrane protein</topology>
    </subcellularLocation>
</comment>
<evidence type="ECO:0000256" key="3">
    <source>
        <dbReference type="ARBA" id="ARBA00023125"/>
    </source>
</evidence>
<dbReference type="GO" id="GO:0000978">
    <property type="term" value="F:RNA polymerase II cis-regulatory region sequence-specific DNA binding"/>
    <property type="evidence" value="ECO:0007669"/>
    <property type="project" value="TreeGrafter"/>
</dbReference>
<evidence type="ECO:0000256" key="4">
    <source>
        <dbReference type="ARBA" id="ARBA00023163"/>
    </source>
</evidence>
<keyword evidence="5" id="KW-0539">Nucleus</keyword>
<gene>
    <name evidence="9" type="ORF">K450DRAFT_254785</name>
</gene>
<accession>A0AAD5E5R1</accession>
<feature type="compositionally biased region" description="Basic residues" evidence="7">
    <location>
        <begin position="516"/>
        <end position="534"/>
    </location>
</feature>
<organism evidence="9 10">
    <name type="scientific">Umbelopsis ramanniana AG</name>
    <dbReference type="NCBI Taxonomy" id="1314678"/>
    <lineage>
        <taxon>Eukaryota</taxon>
        <taxon>Fungi</taxon>
        <taxon>Fungi incertae sedis</taxon>
        <taxon>Mucoromycota</taxon>
        <taxon>Mucoromycotina</taxon>
        <taxon>Umbelopsidomycetes</taxon>
        <taxon>Umbelopsidales</taxon>
        <taxon>Umbelopsidaceae</taxon>
        <taxon>Umbelopsis</taxon>
    </lineage>
</organism>
<dbReference type="RefSeq" id="XP_051441894.1">
    <property type="nucleotide sequence ID" value="XM_051591259.1"/>
</dbReference>
<dbReference type="GO" id="GO:0016020">
    <property type="term" value="C:membrane"/>
    <property type="evidence" value="ECO:0007669"/>
    <property type="project" value="UniProtKB-SubCell"/>
</dbReference>
<sequence>MEPKPEPQDQDELLFSFLNNDCVDNSNNMNWSNIDFIDPPSPPYSTSSTDSVAHLGSPPSEYDASTTMDMLSPDCLWQFMSPIAGDENMANMPFPPVVFPHAMPFDLESPHSSPQTSDSEQNKRKRGRKAKTSTSPPIANTTLKPLLPSTNRRPSEIAVRPNIAPSPNPPSSASHVVQVKSEPLEHIPLLSKKPLTSPQPPQVSNQQATVAAKRQERLIKNRAAALLSRKRKREHLVSLEEENIILKEENDTLKDQVAKLTGELQMVKSENEELKATYGSSKATPKGSKATGMVFMIMLFSFALFSLPNGSVNRLTVGGAAKQHLIGPSSFYSFEPKQHKLLDGGSPTASSPAQSTELMVVESIKPYDLQLWIQESLKTEAEADKRTSDTASSTGLVQYQTGQPVIMADTPSLYLYANHLSQVVRLSDEHNKQANSVSPRVSLLSPLVPSHESCEPQQYLQVDMQVLGSKIVGAQMVGLKDSAFIPVSMKDQLVTPPSSSSLGGYNLNDTDDTARKNKRRRNVRSSSKRAKVLA</sequence>
<keyword evidence="4" id="KW-0804">Transcription</keyword>
<dbReference type="CDD" id="cd14686">
    <property type="entry name" value="bZIP"/>
    <property type="match status" value="1"/>
</dbReference>
<evidence type="ECO:0000256" key="2">
    <source>
        <dbReference type="ARBA" id="ARBA00023015"/>
    </source>
</evidence>
<keyword evidence="10" id="KW-1185">Reference proteome</keyword>
<dbReference type="InterPro" id="IPR046347">
    <property type="entry name" value="bZIP_sf"/>
</dbReference>
<feature type="coiled-coil region" evidence="6">
    <location>
        <begin position="229"/>
        <end position="277"/>
    </location>
</feature>
<dbReference type="InterPro" id="IPR004827">
    <property type="entry name" value="bZIP"/>
</dbReference>
<dbReference type="GeneID" id="75916602"/>
<dbReference type="InterPro" id="IPR051882">
    <property type="entry name" value="ATF_bZIP_TF"/>
</dbReference>
<feature type="region of interest" description="Disordered" evidence="7">
    <location>
        <begin position="105"/>
        <end position="152"/>
    </location>
</feature>
<feature type="region of interest" description="Disordered" evidence="7">
    <location>
        <begin position="495"/>
        <end position="534"/>
    </location>
</feature>
<evidence type="ECO:0000256" key="5">
    <source>
        <dbReference type="ARBA" id="ARBA00023242"/>
    </source>
</evidence>
<evidence type="ECO:0000259" key="8">
    <source>
        <dbReference type="PROSITE" id="PS50217"/>
    </source>
</evidence>
<dbReference type="Proteomes" id="UP001206595">
    <property type="component" value="Unassembled WGS sequence"/>
</dbReference>
<feature type="compositionally biased region" description="Polar residues" evidence="7">
    <location>
        <begin position="110"/>
        <end position="119"/>
    </location>
</feature>
<protein>
    <recommendedName>
        <fullName evidence="8">BZIP domain-containing protein</fullName>
    </recommendedName>
</protein>
<feature type="region of interest" description="Disordered" evidence="7">
    <location>
        <begin position="42"/>
        <end position="64"/>
    </location>
</feature>
<dbReference type="PROSITE" id="PS50217">
    <property type="entry name" value="BZIP"/>
    <property type="match status" value="1"/>
</dbReference>
<dbReference type="AlphaFoldDB" id="A0AAD5E5R1"/>
<proteinExistence type="predicted"/>
<evidence type="ECO:0000313" key="10">
    <source>
        <dbReference type="Proteomes" id="UP001206595"/>
    </source>
</evidence>
<keyword evidence="3" id="KW-0238">DNA-binding</keyword>
<feature type="region of interest" description="Disordered" evidence="7">
    <location>
        <begin position="159"/>
        <end position="178"/>
    </location>
</feature>
<dbReference type="GO" id="GO:0030968">
    <property type="term" value="P:endoplasmic reticulum unfolded protein response"/>
    <property type="evidence" value="ECO:0007669"/>
    <property type="project" value="TreeGrafter"/>
</dbReference>
<reference evidence="9" key="1">
    <citation type="submission" date="2021-06" db="EMBL/GenBank/DDBJ databases">
        <authorList>
            <consortium name="DOE Joint Genome Institute"/>
            <person name="Mondo S.J."/>
            <person name="Amses K.R."/>
            <person name="Simmons D.R."/>
            <person name="Longcore J.E."/>
            <person name="Seto K."/>
            <person name="Alves G.H."/>
            <person name="Bonds A.E."/>
            <person name="Quandt C.A."/>
            <person name="Davis W.J."/>
            <person name="Chang Y."/>
            <person name="Letcher P.M."/>
            <person name="Powell M.J."/>
            <person name="Kuo A."/>
            <person name="Labutti K."/>
            <person name="Pangilinan J."/>
            <person name="Andreopoulos W."/>
            <person name="Tritt A."/>
            <person name="Riley R."/>
            <person name="Hundley H."/>
            <person name="Johnson J."/>
            <person name="Lipzen A."/>
            <person name="Barry K."/>
            <person name="Berbee M.L."/>
            <person name="Buchler N.E."/>
            <person name="Grigoriev I.V."/>
            <person name="Spatafora J.W."/>
            <person name="Stajich J.E."/>
            <person name="James T.Y."/>
        </authorList>
    </citation>
    <scope>NUCLEOTIDE SEQUENCE</scope>
    <source>
        <strain evidence="9">AG</strain>
    </source>
</reference>
<reference evidence="9" key="2">
    <citation type="journal article" date="2022" name="Proc. Natl. Acad. Sci. U.S.A.">
        <title>Diploid-dominant life cycles characterize the early evolution of Fungi.</title>
        <authorList>
            <person name="Amses K.R."/>
            <person name="Simmons D.R."/>
            <person name="Longcore J.E."/>
            <person name="Mondo S.J."/>
            <person name="Seto K."/>
            <person name="Jeronimo G.H."/>
            <person name="Bonds A.E."/>
            <person name="Quandt C.A."/>
            <person name="Davis W.J."/>
            <person name="Chang Y."/>
            <person name="Federici B.A."/>
            <person name="Kuo A."/>
            <person name="LaButti K."/>
            <person name="Pangilinan J."/>
            <person name="Andreopoulos W."/>
            <person name="Tritt A."/>
            <person name="Riley R."/>
            <person name="Hundley H."/>
            <person name="Johnson J."/>
            <person name="Lipzen A."/>
            <person name="Barry K."/>
            <person name="Lang B.F."/>
            <person name="Cuomo C.A."/>
            <person name="Buchler N.E."/>
            <person name="Grigoriev I.V."/>
            <person name="Spatafora J.W."/>
            <person name="Stajich J.E."/>
            <person name="James T.Y."/>
        </authorList>
    </citation>
    <scope>NUCLEOTIDE SEQUENCE</scope>
    <source>
        <strain evidence="9">AG</strain>
    </source>
</reference>
<evidence type="ECO:0000256" key="1">
    <source>
        <dbReference type="ARBA" id="ARBA00004167"/>
    </source>
</evidence>
<dbReference type="GO" id="GO:0000981">
    <property type="term" value="F:DNA-binding transcription factor activity, RNA polymerase II-specific"/>
    <property type="evidence" value="ECO:0007669"/>
    <property type="project" value="TreeGrafter"/>
</dbReference>
<keyword evidence="6" id="KW-0175">Coiled coil</keyword>
<evidence type="ECO:0000256" key="6">
    <source>
        <dbReference type="SAM" id="Coils"/>
    </source>
</evidence>
<evidence type="ECO:0000256" key="7">
    <source>
        <dbReference type="SAM" id="MobiDB-lite"/>
    </source>
</evidence>
<dbReference type="EMBL" id="MU620948">
    <property type="protein sequence ID" value="KAI8576890.1"/>
    <property type="molecule type" value="Genomic_DNA"/>
</dbReference>
<dbReference type="Pfam" id="PF00170">
    <property type="entry name" value="bZIP_1"/>
    <property type="match status" value="1"/>
</dbReference>
<evidence type="ECO:0000313" key="9">
    <source>
        <dbReference type="EMBL" id="KAI8576890.1"/>
    </source>
</evidence>
<name>A0AAD5E5R1_UMBRA</name>
<dbReference type="SUPFAM" id="SSF57959">
    <property type="entry name" value="Leucine zipper domain"/>
    <property type="match status" value="1"/>
</dbReference>
<dbReference type="SMART" id="SM00338">
    <property type="entry name" value="BRLZ"/>
    <property type="match status" value="1"/>
</dbReference>